<reference evidence="1 2" key="1">
    <citation type="submission" date="2018-06" db="EMBL/GenBank/DDBJ databases">
        <authorList>
            <consortium name="Pathogen Informatics"/>
            <person name="Doyle S."/>
        </authorList>
    </citation>
    <scope>NUCLEOTIDE SEQUENCE [LARGE SCALE GENOMIC DNA]</scope>
    <source>
        <strain evidence="1 2">NCTC11087</strain>
    </source>
</reference>
<evidence type="ECO:0000313" key="2">
    <source>
        <dbReference type="Proteomes" id="UP000255523"/>
    </source>
</evidence>
<dbReference type="RefSeq" id="WP_022789619.1">
    <property type="nucleotide sequence ID" value="NZ_UHFX01000003.1"/>
</dbReference>
<dbReference type="GeneID" id="77462819"/>
<accession>A0A380LNX2</accession>
<keyword evidence="2" id="KW-1185">Reference proteome</keyword>
<sequence length="114" mass="13146">MQNPKLILFDSVVFNTTDKTMHILDGSLVFYDYRYIKRAVILNERANHRGKSTPFLSVVPKGPGRPGVLLYSFLYVGIKIVMADHSILAIYISKEKHRLERINIGKIKQRQKKS</sequence>
<proteinExistence type="predicted"/>
<dbReference type="AlphaFoldDB" id="A0A380LNX2"/>
<evidence type="ECO:0000313" key="1">
    <source>
        <dbReference type="EMBL" id="SUO04947.1"/>
    </source>
</evidence>
<dbReference type="EMBL" id="UHFX01000003">
    <property type="protein sequence ID" value="SUO04947.1"/>
    <property type="molecule type" value="Genomic_DNA"/>
</dbReference>
<gene>
    <name evidence="1" type="ORF">NCTC11087_01879</name>
</gene>
<protein>
    <submittedName>
        <fullName evidence="1">Uncharacterized protein</fullName>
    </submittedName>
</protein>
<dbReference type="Proteomes" id="UP000255523">
    <property type="component" value="Unassembled WGS sequence"/>
</dbReference>
<name>A0A380LNX2_9FIRM</name>
<organism evidence="1 2">
    <name type="scientific">Faecalicoccus pleomorphus</name>
    <dbReference type="NCBI Taxonomy" id="1323"/>
    <lineage>
        <taxon>Bacteria</taxon>
        <taxon>Bacillati</taxon>
        <taxon>Bacillota</taxon>
        <taxon>Erysipelotrichia</taxon>
        <taxon>Erysipelotrichales</taxon>
        <taxon>Erysipelotrichaceae</taxon>
        <taxon>Faecalicoccus</taxon>
    </lineage>
</organism>